<protein>
    <recommendedName>
        <fullName evidence="4 10">Cysteine synthase</fullName>
        <ecNumber evidence="4 10">2.5.1.47</ecNumber>
    </recommendedName>
</protein>
<keyword evidence="5 10" id="KW-0028">Amino-acid biosynthesis</keyword>
<evidence type="ECO:0000256" key="1">
    <source>
        <dbReference type="ARBA" id="ARBA00001933"/>
    </source>
</evidence>
<evidence type="ECO:0000256" key="9">
    <source>
        <dbReference type="ARBA" id="ARBA00047931"/>
    </source>
</evidence>
<gene>
    <name evidence="12" type="primary">cysK</name>
    <name evidence="12" type="ORF">ACFSB2_11700</name>
</gene>
<dbReference type="InterPro" id="IPR005859">
    <property type="entry name" value="CysK"/>
</dbReference>
<keyword evidence="7 10" id="KW-0663">Pyridoxal phosphate</keyword>
<dbReference type="EC" id="2.5.1.47" evidence="4 10"/>
<dbReference type="PANTHER" id="PTHR10314">
    <property type="entry name" value="CYSTATHIONINE BETA-SYNTHASE"/>
    <property type="match status" value="1"/>
</dbReference>
<evidence type="ECO:0000256" key="2">
    <source>
        <dbReference type="ARBA" id="ARBA00004962"/>
    </source>
</evidence>
<reference evidence="13" key="1">
    <citation type="journal article" date="2019" name="Int. J. Syst. Evol. Microbiol.">
        <title>The Global Catalogue of Microorganisms (GCM) 10K type strain sequencing project: providing services to taxonomists for standard genome sequencing and annotation.</title>
        <authorList>
            <consortium name="The Broad Institute Genomics Platform"/>
            <consortium name="The Broad Institute Genome Sequencing Center for Infectious Disease"/>
            <person name="Wu L."/>
            <person name="Ma J."/>
        </authorList>
    </citation>
    <scope>NUCLEOTIDE SEQUENCE [LARGE SCALE GENOMIC DNA]</scope>
    <source>
        <strain evidence="13">CGMCC 1.12286</strain>
    </source>
</reference>
<dbReference type="NCBIfam" id="TIGR01139">
    <property type="entry name" value="cysK"/>
    <property type="match status" value="1"/>
</dbReference>
<evidence type="ECO:0000256" key="7">
    <source>
        <dbReference type="ARBA" id="ARBA00022898"/>
    </source>
</evidence>
<sequence length="306" mass="32382">MKNVDNILDLIGQTPVVKLNHLTGPSDADVYVKLEWFNPGGSVKDRIAKSMVEAAEREGHLKPGDTIVEPTSGNTGIGLALVAAAKGYRAVFVMPDTMSSERRSLLRAYGAELVLTPGSEGMQGAVDKAAELAKEHGYFMPQQFDNAANPLVHELTTGPEIVEQFGGKLDAFVAGIGTGGTISGVGRVLRKEIPSCKVIAVEPAGSPILSGGKPGPHKIQGIGANFVPSILDRDVYNEVRTVENEAAFETARRLAKEEGLLVGISSGANVFVALQVAKELGKGKRVVTVSPSNGERYLSTALYQFD</sequence>
<evidence type="ECO:0000313" key="13">
    <source>
        <dbReference type="Proteomes" id="UP001597079"/>
    </source>
</evidence>
<evidence type="ECO:0000256" key="10">
    <source>
        <dbReference type="RuleBase" id="RU003985"/>
    </source>
</evidence>
<dbReference type="SUPFAM" id="SSF53686">
    <property type="entry name" value="Tryptophan synthase beta subunit-like PLP-dependent enzymes"/>
    <property type="match status" value="1"/>
</dbReference>
<dbReference type="InterPro" id="IPR001216">
    <property type="entry name" value="P-phosphate_BS"/>
</dbReference>
<dbReference type="Gene3D" id="3.40.50.1100">
    <property type="match status" value="2"/>
</dbReference>
<evidence type="ECO:0000256" key="4">
    <source>
        <dbReference type="ARBA" id="ARBA00012681"/>
    </source>
</evidence>
<dbReference type="InterPro" id="IPR036052">
    <property type="entry name" value="TrpB-like_PALP_sf"/>
</dbReference>
<comment type="similarity">
    <text evidence="3 10">Belongs to the cysteine synthase/cystathionine beta-synthase family.</text>
</comment>
<comment type="pathway">
    <text evidence="2">Amino-acid biosynthesis; L-cysteine biosynthesis; L-cysteine from L-serine: step 2/2.</text>
</comment>
<evidence type="ECO:0000256" key="5">
    <source>
        <dbReference type="ARBA" id="ARBA00022605"/>
    </source>
</evidence>
<comment type="catalytic activity">
    <reaction evidence="9 10">
        <text>O-acetyl-L-serine + hydrogen sulfide = L-cysteine + acetate</text>
        <dbReference type="Rhea" id="RHEA:14829"/>
        <dbReference type="ChEBI" id="CHEBI:29919"/>
        <dbReference type="ChEBI" id="CHEBI:30089"/>
        <dbReference type="ChEBI" id="CHEBI:35235"/>
        <dbReference type="ChEBI" id="CHEBI:58340"/>
        <dbReference type="EC" id="2.5.1.47"/>
    </reaction>
</comment>
<keyword evidence="13" id="KW-1185">Reference proteome</keyword>
<dbReference type="InterPro" id="IPR005856">
    <property type="entry name" value="Cys_synth"/>
</dbReference>
<keyword evidence="8 10" id="KW-0198">Cysteine biosynthesis</keyword>
<feature type="domain" description="Tryptophan synthase beta chain-like PALP" evidence="11">
    <location>
        <begin position="8"/>
        <end position="290"/>
    </location>
</feature>
<dbReference type="Pfam" id="PF00291">
    <property type="entry name" value="PALP"/>
    <property type="match status" value="1"/>
</dbReference>
<comment type="caution">
    <text evidence="12">The sequence shown here is derived from an EMBL/GenBank/DDBJ whole genome shotgun (WGS) entry which is preliminary data.</text>
</comment>
<dbReference type="Proteomes" id="UP001597079">
    <property type="component" value="Unassembled WGS sequence"/>
</dbReference>
<proteinExistence type="inferred from homology"/>
<keyword evidence="6 10" id="KW-0808">Transferase</keyword>
<dbReference type="InterPro" id="IPR050214">
    <property type="entry name" value="Cys_Synth/Cystath_Beta-Synth"/>
</dbReference>
<name>A0ABW4JHZ2_9BACL</name>
<evidence type="ECO:0000256" key="3">
    <source>
        <dbReference type="ARBA" id="ARBA00007103"/>
    </source>
</evidence>
<evidence type="ECO:0000256" key="8">
    <source>
        <dbReference type="ARBA" id="ARBA00023192"/>
    </source>
</evidence>
<evidence type="ECO:0000313" key="12">
    <source>
        <dbReference type="EMBL" id="MFD1675360.1"/>
    </source>
</evidence>
<dbReference type="InterPro" id="IPR001926">
    <property type="entry name" value="TrpB-like_PALP"/>
</dbReference>
<dbReference type="NCBIfam" id="TIGR01136">
    <property type="entry name" value="cysKM"/>
    <property type="match status" value="1"/>
</dbReference>
<organism evidence="12 13">
    <name type="scientific">Alicyclobacillus fodiniaquatilis</name>
    <dbReference type="NCBI Taxonomy" id="1661150"/>
    <lineage>
        <taxon>Bacteria</taxon>
        <taxon>Bacillati</taxon>
        <taxon>Bacillota</taxon>
        <taxon>Bacilli</taxon>
        <taxon>Bacillales</taxon>
        <taxon>Alicyclobacillaceae</taxon>
        <taxon>Alicyclobacillus</taxon>
    </lineage>
</organism>
<dbReference type="CDD" id="cd01561">
    <property type="entry name" value="CBS_like"/>
    <property type="match status" value="1"/>
</dbReference>
<evidence type="ECO:0000259" key="11">
    <source>
        <dbReference type="Pfam" id="PF00291"/>
    </source>
</evidence>
<evidence type="ECO:0000256" key="6">
    <source>
        <dbReference type="ARBA" id="ARBA00022679"/>
    </source>
</evidence>
<comment type="cofactor">
    <cofactor evidence="1 10">
        <name>pyridoxal 5'-phosphate</name>
        <dbReference type="ChEBI" id="CHEBI:597326"/>
    </cofactor>
</comment>
<dbReference type="PROSITE" id="PS00901">
    <property type="entry name" value="CYS_SYNTHASE"/>
    <property type="match status" value="1"/>
</dbReference>
<dbReference type="RefSeq" id="WP_377943233.1">
    <property type="nucleotide sequence ID" value="NZ_JBHUCX010000028.1"/>
</dbReference>
<dbReference type="GO" id="GO:0004124">
    <property type="term" value="F:cysteine synthase activity"/>
    <property type="evidence" value="ECO:0007669"/>
    <property type="project" value="UniProtKB-EC"/>
</dbReference>
<dbReference type="EMBL" id="JBHUCX010000028">
    <property type="protein sequence ID" value="MFD1675360.1"/>
    <property type="molecule type" value="Genomic_DNA"/>
</dbReference>
<accession>A0ABW4JHZ2</accession>